<reference evidence="9" key="1">
    <citation type="journal article" date="2020" name="mSystems">
        <title>Genome- and Community-Level Interaction Insights into Carbon Utilization and Element Cycling Functions of Hydrothermarchaeota in Hydrothermal Sediment.</title>
        <authorList>
            <person name="Zhou Z."/>
            <person name="Liu Y."/>
            <person name="Xu W."/>
            <person name="Pan J."/>
            <person name="Luo Z.H."/>
            <person name="Li M."/>
        </authorList>
    </citation>
    <scope>NUCLEOTIDE SEQUENCE [LARGE SCALE GENOMIC DNA]</scope>
    <source>
        <strain evidence="9">SpSt-210</strain>
    </source>
</reference>
<dbReference type="CDD" id="cd00495">
    <property type="entry name" value="Ribosomal_L25_TL5_CTC"/>
    <property type="match status" value="1"/>
</dbReference>
<protein>
    <recommendedName>
        <fullName evidence="5">Large ribosomal subunit protein bL25</fullName>
    </recommendedName>
    <alternativeName>
        <fullName evidence="5">General stress protein CTC</fullName>
    </alternativeName>
</protein>
<evidence type="ECO:0000256" key="3">
    <source>
        <dbReference type="ARBA" id="ARBA00022980"/>
    </source>
</evidence>
<feature type="domain" description="Large ribosomal subunit protein bL25 beta" evidence="8">
    <location>
        <begin position="158"/>
        <end position="236"/>
    </location>
</feature>
<dbReference type="GO" id="GO:0022625">
    <property type="term" value="C:cytosolic large ribosomal subunit"/>
    <property type="evidence" value="ECO:0007669"/>
    <property type="project" value="TreeGrafter"/>
</dbReference>
<gene>
    <name evidence="5" type="primary">rplY</name>
    <name evidence="5" type="synonym">ctc</name>
    <name evidence="9" type="ORF">ENP34_14535</name>
</gene>
<dbReference type="GO" id="GO:0003735">
    <property type="term" value="F:structural constituent of ribosome"/>
    <property type="evidence" value="ECO:0007669"/>
    <property type="project" value="InterPro"/>
</dbReference>
<dbReference type="Gene3D" id="2.40.240.10">
    <property type="entry name" value="Ribosomal Protein L25, Chain P"/>
    <property type="match status" value="1"/>
</dbReference>
<dbReference type="InterPro" id="IPR001021">
    <property type="entry name" value="Ribosomal_bL25_long"/>
</dbReference>
<dbReference type="AlphaFoldDB" id="A0A831X0G0"/>
<dbReference type="InterPro" id="IPR020056">
    <property type="entry name" value="Rbsml_bL25/Gln-tRNA_synth_N"/>
</dbReference>
<proteinExistence type="inferred from homology"/>
<dbReference type="HAMAP" id="MF_01334">
    <property type="entry name" value="Ribosomal_bL25_CTC"/>
    <property type="match status" value="1"/>
</dbReference>
<organism evidence="9">
    <name type="scientific">Thermorudis peleae</name>
    <dbReference type="NCBI Taxonomy" id="1382356"/>
    <lineage>
        <taxon>Bacteria</taxon>
        <taxon>Pseudomonadati</taxon>
        <taxon>Thermomicrobiota</taxon>
        <taxon>Thermomicrobia</taxon>
        <taxon>Thermomicrobia incertae sedis</taxon>
        <taxon>Thermorudis</taxon>
    </lineage>
</organism>
<keyword evidence="3 5" id="KW-0689">Ribosomal protein</keyword>
<dbReference type="EMBL" id="DSIY01000337">
    <property type="protein sequence ID" value="HEG92633.1"/>
    <property type="molecule type" value="Genomic_DNA"/>
</dbReference>
<keyword evidence="4 5" id="KW-0687">Ribonucleoprotein</keyword>
<feature type="region of interest" description="Disordered" evidence="6">
    <location>
        <begin position="249"/>
        <end position="272"/>
    </location>
</feature>
<comment type="similarity">
    <text evidence="5">Belongs to the bacterial ribosomal protein bL25 family. CTC subfamily.</text>
</comment>
<dbReference type="GO" id="GO:0008097">
    <property type="term" value="F:5S rRNA binding"/>
    <property type="evidence" value="ECO:0007669"/>
    <property type="project" value="InterPro"/>
</dbReference>
<dbReference type="NCBIfam" id="TIGR00731">
    <property type="entry name" value="bL25_bact_ctc"/>
    <property type="match status" value="1"/>
</dbReference>
<dbReference type="InterPro" id="IPR029751">
    <property type="entry name" value="Ribosomal_L25_dom"/>
</dbReference>
<comment type="subunit">
    <text evidence="5">Part of the 50S ribosomal subunit; part of the 5S rRNA/L5/L18/L25 subcomplex. Contacts the 5S rRNA. Binds to the 5S rRNA independently of L5 and L18.</text>
</comment>
<name>A0A831X0G0_9BACT</name>
<dbReference type="InterPro" id="IPR020057">
    <property type="entry name" value="Ribosomal_bL25_b-dom"/>
</dbReference>
<dbReference type="Gene3D" id="2.170.120.20">
    <property type="entry name" value="Ribosomal protein L25, beta domain"/>
    <property type="match status" value="1"/>
</dbReference>
<feature type="domain" description="Large ribosomal subunit protein bL25 L25" evidence="7">
    <location>
        <begin position="61"/>
        <end position="147"/>
    </location>
</feature>
<dbReference type="PANTHER" id="PTHR33284:SF1">
    <property type="entry name" value="RIBOSOMAL PROTEIN L25_GLN-TRNA SYNTHETASE, ANTI-CODON-BINDING DOMAIN-CONTAINING PROTEIN"/>
    <property type="match status" value="1"/>
</dbReference>
<evidence type="ECO:0000313" key="9">
    <source>
        <dbReference type="EMBL" id="HEG92633.1"/>
    </source>
</evidence>
<evidence type="ECO:0000259" key="8">
    <source>
        <dbReference type="Pfam" id="PF14693"/>
    </source>
</evidence>
<evidence type="ECO:0000259" key="7">
    <source>
        <dbReference type="Pfam" id="PF01386"/>
    </source>
</evidence>
<keyword evidence="1 5" id="KW-0699">rRNA-binding</keyword>
<comment type="function">
    <text evidence="5">This is one of the proteins that binds to the 5S RNA in the ribosome where it forms part of the central protuberance.</text>
</comment>
<accession>A0A831X0G0</accession>
<evidence type="ECO:0000256" key="6">
    <source>
        <dbReference type="SAM" id="MobiDB-lite"/>
    </source>
</evidence>
<evidence type="ECO:0000256" key="1">
    <source>
        <dbReference type="ARBA" id="ARBA00022730"/>
    </source>
</evidence>
<dbReference type="InterPro" id="IPR020930">
    <property type="entry name" value="Ribosomal_uL5_bac-type"/>
</dbReference>
<dbReference type="PANTHER" id="PTHR33284">
    <property type="entry name" value="RIBOSOMAL PROTEIN L25/GLN-TRNA SYNTHETASE, ANTI-CODON-BINDING DOMAIN-CONTAINING PROTEIN"/>
    <property type="match status" value="1"/>
</dbReference>
<keyword evidence="2 5" id="KW-0694">RNA-binding</keyword>
<comment type="caution">
    <text evidence="9">The sequence shown here is derived from an EMBL/GenBank/DDBJ whole genome shotgun (WGS) entry which is preliminary data.</text>
</comment>
<dbReference type="InterPro" id="IPR011035">
    <property type="entry name" value="Ribosomal_bL25/Gln-tRNA_synth"/>
</dbReference>
<evidence type="ECO:0000256" key="2">
    <source>
        <dbReference type="ARBA" id="ARBA00022884"/>
    </source>
</evidence>
<sequence length="272" mass="29517">MSCADITVCLKRGQRARLAGWHSERDVSASRYAHRAGTGVAPPLALGETRREDKMAEHPELKGMPRTIVGKQVKRLRRQGLAPGVVYGPVVDSPVPISVDAQEFDRVYQRAGSTTLVDLLVDGRTFTVFIRETERHPVTRQLLNVEFYAPDLRRPIVALVPVVGVGTLPAGVDGVVTYAKPEVEIRALPEQIPHQIEIDLSLFSPERLAIHAGELPLPEGVELVTAPDDVIAVVEAGMVEAEEVAAPEAELAEEIGDRPAAVEEGAEPVEEE</sequence>
<dbReference type="Pfam" id="PF01386">
    <property type="entry name" value="Ribosomal_L25p"/>
    <property type="match status" value="1"/>
</dbReference>
<dbReference type="InterPro" id="IPR037121">
    <property type="entry name" value="Ribosomal_bL25_C"/>
</dbReference>
<evidence type="ECO:0000256" key="4">
    <source>
        <dbReference type="ARBA" id="ARBA00023274"/>
    </source>
</evidence>
<dbReference type="GO" id="GO:0006412">
    <property type="term" value="P:translation"/>
    <property type="evidence" value="ECO:0007669"/>
    <property type="project" value="UniProtKB-UniRule"/>
</dbReference>
<dbReference type="Pfam" id="PF14693">
    <property type="entry name" value="Ribosomal_TL5_C"/>
    <property type="match status" value="1"/>
</dbReference>
<dbReference type="SUPFAM" id="SSF50715">
    <property type="entry name" value="Ribosomal protein L25-like"/>
    <property type="match status" value="1"/>
</dbReference>
<evidence type="ECO:0000256" key="5">
    <source>
        <dbReference type="HAMAP-Rule" id="MF_01334"/>
    </source>
</evidence>